<comment type="caution">
    <text evidence="2">The sequence shown here is derived from an EMBL/GenBank/DDBJ whole genome shotgun (WGS) entry which is preliminary data.</text>
</comment>
<dbReference type="EMBL" id="QFNK01000029">
    <property type="protein sequence ID" value="PZO88076.1"/>
    <property type="molecule type" value="Genomic_DNA"/>
</dbReference>
<feature type="chain" id="PRO_5016182075" description="DUF3617 domain-containing protein" evidence="1">
    <location>
        <begin position="24"/>
        <end position="214"/>
    </location>
</feature>
<protein>
    <recommendedName>
        <fullName evidence="4">DUF3617 domain-containing protein</fullName>
    </recommendedName>
</protein>
<sequence>MGYPKKIMGALAGSVFAVSSAQAEDAPVKLHSTSLYPVSMAQHKSLAAAEYAMMERDKNLGNLTITKVIADAAVGVLCEWRENGQEYLDAQNNLRIANPVRTISGCVPMDEIPSRWNGDQRGMSVSETSGVTGLFRHDKKPDQYLEVSIPLADASGRSLTIMHDWNISAKEVCLVTSEKQDGNMVFHKEWGCFPVRNHGYFEQMVRSVGISPEL</sequence>
<evidence type="ECO:0000313" key="2">
    <source>
        <dbReference type="EMBL" id="PZO88076.1"/>
    </source>
</evidence>
<keyword evidence="1" id="KW-0732">Signal</keyword>
<evidence type="ECO:0000313" key="3">
    <source>
        <dbReference type="Proteomes" id="UP000249557"/>
    </source>
</evidence>
<evidence type="ECO:0008006" key="4">
    <source>
        <dbReference type="Google" id="ProtNLM"/>
    </source>
</evidence>
<organism evidence="2 3">
    <name type="scientific">Micavibrio aeruginosavorus</name>
    <dbReference type="NCBI Taxonomy" id="349221"/>
    <lineage>
        <taxon>Bacteria</taxon>
        <taxon>Pseudomonadati</taxon>
        <taxon>Bdellovibrionota</taxon>
        <taxon>Bdellovibrionia</taxon>
        <taxon>Bdellovibrionales</taxon>
        <taxon>Pseudobdellovibrionaceae</taxon>
        <taxon>Micavibrio</taxon>
    </lineage>
</organism>
<proteinExistence type="predicted"/>
<dbReference type="AlphaFoldDB" id="A0A2W5A3G5"/>
<evidence type="ECO:0000256" key="1">
    <source>
        <dbReference type="SAM" id="SignalP"/>
    </source>
</evidence>
<name>A0A2W5A3G5_9BACT</name>
<reference evidence="2 3" key="1">
    <citation type="submission" date="2017-08" db="EMBL/GenBank/DDBJ databases">
        <title>Infants hospitalized years apart are colonized by the same room-sourced microbial strains.</title>
        <authorList>
            <person name="Brooks B."/>
            <person name="Olm M.R."/>
            <person name="Firek B.A."/>
            <person name="Baker R."/>
            <person name="Thomas B.C."/>
            <person name="Morowitz M.J."/>
            <person name="Banfield J.F."/>
        </authorList>
    </citation>
    <scope>NUCLEOTIDE SEQUENCE [LARGE SCALE GENOMIC DNA]</scope>
    <source>
        <strain evidence="2">S2_018_000_R2_104</strain>
    </source>
</reference>
<accession>A0A2W5A3G5</accession>
<dbReference type="Proteomes" id="UP000249557">
    <property type="component" value="Unassembled WGS sequence"/>
</dbReference>
<feature type="signal peptide" evidence="1">
    <location>
        <begin position="1"/>
        <end position="23"/>
    </location>
</feature>
<gene>
    <name evidence="2" type="ORF">DI626_02530</name>
</gene>